<evidence type="ECO:0000313" key="3">
    <source>
        <dbReference type="EMBL" id="PWI72595.1"/>
    </source>
</evidence>
<sequence length="260" mass="27548">MRSLLFAAITGTLCRFLTCDAPVHTPWSKGEPDTSWKVPEVNAEALQHLKAAAADMLAEGRPSRAQSMNIATGRSSWAAPMTATRGMALLRQTLSRARHTTQPPLEVPPLRTASARGPHEDTRARPIFSLWNVDDSGRLQLAQLSWLDDGIDQSQDGPRMQAQSDPAGNGKCSCSSVGGSIVSVRGVAEAASQAIGAVQEARTALVFMSAIIAAAWAWTRGSACGLRCFALLVLLVTMQTRGLRDGFGGKEAAAAPVEQA</sequence>
<gene>
    <name evidence="3" type="ORF">PCL_11218</name>
</gene>
<keyword evidence="2" id="KW-0732">Signal</keyword>
<reference evidence="3 4" key="1">
    <citation type="journal article" date="2016" name="Front. Microbiol.">
        <title>Genome and transcriptome sequences reveal the specific parasitism of the nematophagous Purpureocillium lilacinum 36-1.</title>
        <authorList>
            <person name="Xie J."/>
            <person name="Li S."/>
            <person name="Mo C."/>
            <person name="Xiao X."/>
            <person name="Peng D."/>
            <person name="Wang G."/>
            <person name="Xiao Y."/>
        </authorList>
    </citation>
    <scope>NUCLEOTIDE SEQUENCE [LARGE SCALE GENOMIC DNA]</scope>
    <source>
        <strain evidence="3 4">36-1</strain>
    </source>
</reference>
<evidence type="ECO:0000313" key="4">
    <source>
        <dbReference type="Proteomes" id="UP000245956"/>
    </source>
</evidence>
<dbReference type="AlphaFoldDB" id="A0A2U3EDJ9"/>
<evidence type="ECO:0000256" key="2">
    <source>
        <dbReference type="SAM" id="SignalP"/>
    </source>
</evidence>
<organism evidence="3 4">
    <name type="scientific">Purpureocillium lilacinum</name>
    <name type="common">Paecilomyces lilacinus</name>
    <dbReference type="NCBI Taxonomy" id="33203"/>
    <lineage>
        <taxon>Eukaryota</taxon>
        <taxon>Fungi</taxon>
        <taxon>Dikarya</taxon>
        <taxon>Ascomycota</taxon>
        <taxon>Pezizomycotina</taxon>
        <taxon>Sordariomycetes</taxon>
        <taxon>Hypocreomycetidae</taxon>
        <taxon>Hypocreales</taxon>
        <taxon>Ophiocordycipitaceae</taxon>
        <taxon>Purpureocillium</taxon>
    </lineage>
</organism>
<accession>A0A2U3EDJ9</accession>
<feature type="region of interest" description="Disordered" evidence="1">
    <location>
        <begin position="99"/>
        <end position="119"/>
    </location>
</feature>
<evidence type="ECO:0000256" key="1">
    <source>
        <dbReference type="SAM" id="MobiDB-lite"/>
    </source>
</evidence>
<comment type="caution">
    <text evidence="3">The sequence shown here is derived from an EMBL/GenBank/DDBJ whole genome shotgun (WGS) entry which is preliminary data.</text>
</comment>
<dbReference type="Proteomes" id="UP000245956">
    <property type="component" value="Unassembled WGS sequence"/>
</dbReference>
<name>A0A2U3EDJ9_PURLI</name>
<feature type="chain" id="PRO_5015558270" evidence="2">
    <location>
        <begin position="20"/>
        <end position="260"/>
    </location>
</feature>
<protein>
    <submittedName>
        <fullName evidence="3">Uncharacterized protein</fullName>
    </submittedName>
</protein>
<proteinExistence type="predicted"/>
<dbReference type="EMBL" id="LCWV01000006">
    <property type="protein sequence ID" value="PWI72595.1"/>
    <property type="molecule type" value="Genomic_DNA"/>
</dbReference>
<feature type="signal peptide" evidence="2">
    <location>
        <begin position="1"/>
        <end position="19"/>
    </location>
</feature>